<proteinExistence type="predicted"/>
<dbReference type="WBParaSite" id="SVE_1963800.1">
    <property type="protein sequence ID" value="SVE_1963800.1"/>
    <property type="gene ID" value="SVE_1963800"/>
</dbReference>
<dbReference type="AlphaFoldDB" id="A0A0K0G4H6"/>
<dbReference type="InterPro" id="IPR004875">
    <property type="entry name" value="DDE_SF_endonuclease_dom"/>
</dbReference>
<dbReference type="Proteomes" id="UP000035680">
    <property type="component" value="Unassembled WGS sequence"/>
</dbReference>
<organism evidence="2 3">
    <name type="scientific">Strongyloides venezuelensis</name>
    <name type="common">Threadworm</name>
    <dbReference type="NCBI Taxonomy" id="75913"/>
    <lineage>
        <taxon>Eukaryota</taxon>
        <taxon>Metazoa</taxon>
        <taxon>Ecdysozoa</taxon>
        <taxon>Nematoda</taxon>
        <taxon>Chromadorea</taxon>
        <taxon>Rhabditida</taxon>
        <taxon>Tylenchina</taxon>
        <taxon>Panagrolaimomorpha</taxon>
        <taxon>Strongyloidoidea</taxon>
        <taxon>Strongyloididae</taxon>
        <taxon>Strongyloides</taxon>
    </lineage>
</organism>
<reference evidence="3" key="2">
    <citation type="submission" date="2015-08" db="UniProtKB">
        <authorList>
            <consortium name="WormBaseParasite"/>
        </authorList>
    </citation>
    <scope>IDENTIFICATION</scope>
</reference>
<reference evidence="2" key="1">
    <citation type="submission" date="2014-07" db="EMBL/GenBank/DDBJ databases">
        <authorList>
            <person name="Martin A.A"/>
            <person name="De Silva N."/>
        </authorList>
    </citation>
    <scope>NUCLEOTIDE SEQUENCE</scope>
</reference>
<dbReference type="PANTHER" id="PTHR19303:SF73">
    <property type="entry name" value="PROTEIN PDC2"/>
    <property type="match status" value="1"/>
</dbReference>
<protein>
    <submittedName>
        <fullName evidence="3">DDE-1 domain-containing protein</fullName>
    </submittedName>
</protein>
<evidence type="ECO:0000259" key="1">
    <source>
        <dbReference type="Pfam" id="PF03184"/>
    </source>
</evidence>
<evidence type="ECO:0000313" key="3">
    <source>
        <dbReference type="WBParaSite" id="SVE_1963800.1"/>
    </source>
</evidence>
<evidence type="ECO:0000313" key="2">
    <source>
        <dbReference type="Proteomes" id="UP000035680"/>
    </source>
</evidence>
<dbReference type="InterPro" id="IPR050863">
    <property type="entry name" value="CenT-Element_Derived"/>
</dbReference>
<sequence>MLNTNMTGSDKKNLLIIGHFAKPRCFNNVTKLNVHYEHNGRAWMNSQIYNNYLKNWNKKLISQGKEVLLFQDQCSFHKLFKNYSNITVVNFKKNTTSFYQPLDAGIIKWVKQHYKKTLVADIIKRFNAAENVNNENFKWEKKLPPEIIKKCFVKYGFQPSGESVIISNNDDKDTEINILLNQVQLFAPIVNIGDIKSSFELLNLDNNIPTSSTIDDLETNNLTGCNVSLNICLEDESIDDDSEIIPSSIEEVKKKF</sequence>
<dbReference type="STRING" id="75913.A0A0K0G4H6"/>
<accession>A0A0K0G4H6</accession>
<dbReference type="GO" id="GO:0005634">
    <property type="term" value="C:nucleus"/>
    <property type="evidence" value="ECO:0007669"/>
    <property type="project" value="TreeGrafter"/>
</dbReference>
<feature type="domain" description="DDE-1" evidence="1">
    <location>
        <begin position="1"/>
        <end position="131"/>
    </location>
</feature>
<dbReference type="PANTHER" id="PTHR19303">
    <property type="entry name" value="TRANSPOSON"/>
    <property type="match status" value="1"/>
</dbReference>
<keyword evidence="2" id="KW-1185">Reference proteome</keyword>
<name>A0A0K0G4H6_STRVS</name>
<dbReference type="GO" id="GO:0003677">
    <property type="term" value="F:DNA binding"/>
    <property type="evidence" value="ECO:0007669"/>
    <property type="project" value="TreeGrafter"/>
</dbReference>
<dbReference type="Pfam" id="PF03184">
    <property type="entry name" value="DDE_1"/>
    <property type="match status" value="1"/>
</dbReference>